<accession>A0A9J5XQQ0</accession>
<evidence type="ECO:0000313" key="2">
    <source>
        <dbReference type="Proteomes" id="UP000824120"/>
    </source>
</evidence>
<sequence>MLILRAIYIIFEAISRLNINWGKRYIYPTNEVTGVDNLATILGRRVGELPTIYLEFHWEPKVNQWGFGMGLTMVNSVLDIMPTYMMLVFPALTR</sequence>
<evidence type="ECO:0000313" key="1">
    <source>
        <dbReference type="EMBL" id="KAG5590529.1"/>
    </source>
</evidence>
<dbReference type="Proteomes" id="UP000824120">
    <property type="component" value="Chromosome 8"/>
</dbReference>
<reference evidence="1 2" key="1">
    <citation type="submission" date="2020-09" db="EMBL/GenBank/DDBJ databases">
        <title>De no assembly of potato wild relative species, Solanum commersonii.</title>
        <authorList>
            <person name="Cho K."/>
        </authorList>
    </citation>
    <scope>NUCLEOTIDE SEQUENCE [LARGE SCALE GENOMIC DNA]</scope>
    <source>
        <strain evidence="1">LZ3.2</strain>
        <tissue evidence="1">Leaf</tissue>
    </source>
</reference>
<organism evidence="1 2">
    <name type="scientific">Solanum commersonii</name>
    <name type="common">Commerson's wild potato</name>
    <name type="synonym">Commerson's nightshade</name>
    <dbReference type="NCBI Taxonomy" id="4109"/>
    <lineage>
        <taxon>Eukaryota</taxon>
        <taxon>Viridiplantae</taxon>
        <taxon>Streptophyta</taxon>
        <taxon>Embryophyta</taxon>
        <taxon>Tracheophyta</taxon>
        <taxon>Spermatophyta</taxon>
        <taxon>Magnoliopsida</taxon>
        <taxon>eudicotyledons</taxon>
        <taxon>Gunneridae</taxon>
        <taxon>Pentapetalae</taxon>
        <taxon>asterids</taxon>
        <taxon>lamiids</taxon>
        <taxon>Solanales</taxon>
        <taxon>Solanaceae</taxon>
        <taxon>Solanoideae</taxon>
        <taxon>Solaneae</taxon>
        <taxon>Solanum</taxon>
    </lineage>
</organism>
<comment type="caution">
    <text evidence="1">The sequence shown here is derived from an EMBL/GenBank/DDBJ whole genome shotgun (WGS) entry which is preliminary data.</text>
</comment>
<dbReference type="EMBL" id="JACXVP010000008">
    <property type="protein sequence ID" value="KAG5590529.1"/>
    <property type="molecule type" value="Genomic_DNA"/>
</dbReference>
<protein>
    <submittedName>
        <fullName evidence="1">Uncharacterized protein</fullName>
    </submittedName>
</protein>
<gene>
    <name evidence="1" type="ORF">H5410_041043</name>
</gene>
<proteinExistence type="predicted"/>
<name>A0A9J5XQQ0_SOLCO</name>
<dbReference type="AlphaFoldDB" id="A0A9J5XQQ0"/>
<dbReference type="OrthoDB" id="1937528at2759"/>
<keyword evidence="2" id="KW-1185">Reference proteome</keyword>